<evidence type="ECO:0000259" key="1">
    <source>
        <dbReference type="PROSITE" id="PS50943"/>
    </source>
</evidence>
<gene>
    <name evidence="2" type="ORF">C802_02384</name>
    <name evidence="3" type="ORF">E5339_18485</name>
</gene>
<dbReference type="EMBL" id="ASSP01000015">
    <property type="protein sequence ID" value="EOS12153.1"/>
    <property type="molecule type" value="Genomic_DNA"/>
</dbReference>
<dbReference type="RefSeq" id="WP_016276741.1">
    <property type="nucleotide sequence ID" value="NZ_CAKOCL010000003.1"/>
</dbReference>
<feature type="domain" description="HTH cro/C1-type" evidence="1">
    <location>
        <begin position="46"/>
        <end position="100"/>
    </location>
</feature>
<dbReference type="Proteomes" id="UP000014200">
    <property type="component" value="Unassembled WGS sequence"/>
</dbReference>
<comment type="caution">
    <text evidence="2">The sequence shown here is derived from an EMBL/GenBank/DDBJ whole genome shotgun (WGS) entry which is preliminary data.</text>
</comment>
<dbReference type="STRING" id="1235788.C802_02384"/>
<dbReference type="EMBL" id="SRYJ01000050">
    <property type="protein sequence ID" value="TGY67918.1"/>
    <property type="molecule type" value="Genomic_DNA"/>
</dbReference>
<reference evidence="2 4" key="1">
    <citation type="submission" date="2013-04" db="EMBL/GenBank/DDBJ databases">
        <title>The Genome Sequence of Bacteroides massiliensis dnLKV3.</title>
        <authorList>
            <consortium name="The Broad Institute Genomics Platform"/>
            <consortium name="The Broad Institute Genome Sequencing Center for Infectious Disease"/>
            <person name="Earl A."/>
            <person name="Xavier R."/>
            <person name="Kuhn K."/>
            <person name="Stappenbeck T."/>
            <person name="Walker B."/>
            <person name="Young S."/>
            <person name="Zeng Q."/>
            <person name="Gargeya S."/>
            <person name="Fitzgerald M."/>
            <person name="Haas B."/>
            <person name="Abouelleil A."/>
            <person name="Allen A.W."/>
            <person name="Alvarado L."/>
            <person name="Arachchi H.M."/>
            <person name="Berlin A.M."/>
            <person name="Chapman S.B."/>
            <person name="Gainer-Dewar J."/>
            <person name="Goldberg J."/>
            <person name="Griggs A."/>
            <person name="Gujja S."/>
            <person name="Hansen M."/>
            <person name="Howarth C."/>
            <person name="Imamovic A."/>
            <person name="Ireland A."/>
            <person name="Larimer J."/>
            <person name="McCowan C."/>
            <person name="Murphy C."/>
            <person name="Pearson M."/>
            <person name="Poon T.W."/>
            <person name="Priest M."/>
            <person name="Roberts A."/>
            <person name="Saif S."/>
            <person name="Shea T."/>
            <person name="Sisk P."/>
            <person name="Sykes S."/>
            <person name="Wortman J."/>
            <person name="Nusbaum C."/>
            <person name="Birren B."/>
        </authorList>
    </citation>
    <scope>NUCLEOTIDE SEQUENCE [LARGE SCALE GENOMIC DNA]</scope>
    <source>
        <strain evidence="2">DnLKV3</strain>
        <strain evidence="4">dnLKV3</strain>
    </source>
</reference>
<evidence type="ECO:0000313" key="3">
    <source>
        <dbReference type="EMBL" id="TGY67918.1"/>
    </source>
</evidence>
<dbReference type="Gene3D" id="1.10.260.40">
    <property type="entry name" value="lambda repressor-like DNA-binding domains"/>
    <property type="match status" value="1"/>
</dbReference>
<dbReference type="HOGENOM" id="CLU_2231135_0_0_10"/>
<dbReference type="SMART" id="SM00530">
    <property type="entry name" value="HTH_XRE"/>
    <property type="match status" value="1"/>
</dbReference>
<dbReference type="PATRIC" id="fig|1235788.3.peg.2437"/>
<dbReference type="Pfam" id="PF01381">
    <property type="entry name" value="HTH_3"/>
    <property type="match status" value="1"/>
</dbReference>
<proteinExistence type="predicted"/>
<dbReference type="Proteomes" id="UP000310760">
    <property type="component" value="Unassembled WGS sequence"/>
</dbReference>
<dbReference type="InterPro" id="IPR001387">
    <property type="entry name" value="Cro/C1-type_HTH"/>
</dbReference>
<reference evidence="3 5" key="2">
    <citation type="submission" date="2019-04" db="EMBL/GenBank/DDBJ databases">
        <title>Microbes associate with the intestines of laboratory mice.</title>
        <authorList>
            <person name="Navarre W."/>
            <person name="Wong E."/>
            <person name="Huang K."/>
            <person name="Tropini C."/>
            <person name="Ng K."/>
            <person name="Yu B."/>
        </authorList>
    </citation>
    <scope>NUCLEOTIDE SEQUENCE [LARGE SCALE GENOMIC DNA]</scope>
    <source>
        <strain evidence="3 5">NM22_B1</strain>
    </source>
</reference>
<dbReference type="CDD" id="cd00093">
    <property type="entry name" value="HTH_XRE"/>
    <property type="match status" value="1"/>
</dbReference>
<evidence type="ECO:0000313" key="4">
    <source>
        <dbReference type="Proteomes" id="UP000014200"/>
    </source>
</evidence>
<accession>R9I7I0</accession>
<sequence length="105" mass="12062">MKTESEIISKLKQHSSLTPSKWRENAEWRITNKSWLRYSQMIAMMMLDKMEELGLTQKAVAERMGCSQQYISRVLKGTENLSIETIAKIESALDLQILDSVAIAR</sequence>
<organism evidence="2 4">
    <name type="scientific">Phocaeicola sartorii</name>
    <dbReference type="NCBI Taxonomy" id="671267"/>
    <lineage>
        <taxon>Bacteria</taxon>
        <taxon>Pseudomonadati</taxon>
        <taxon>Bacteroidota</taxon>
        <taxon>Bacteroidia</taxon>
        <taxon>Bacteroidales</taxon>
        <taxon>Bacteroidaceae</taxon>
        <taxon>Phocaeicola</taxon>
    </lineage>
</organism>
<dbReference type="PROSITE" id="PS50943">
    <property type="entry name" value="HTH_CROC1"/>
    <property type="match status" value="1"/>
</dbReference>
<protein>
    <submittedName>
        <fullName evidence="3">XRE family transcriptional regulator</fullName>
    </submittedName>
</protein>
<dbReference type="AlphaFoldDB" id="R9I7I0"/>
<dbReference type="GO" id="GO:0003677">
    <property type="term" value="F:DNA binding"/>
    <property type="evidence" value="ECO:0007669"/>
    <property type="project" value="InterPro"/>
</dbReference>
<dbReference type="GeneID" id="82153099"/>
<name>R9I7I0_9BACT</name>
<dbReference type="SUPFAM" id="SSF47413">
    <property type="entry name" value="lambda repressor-like DNA-binding domains"/>
    <property type="match status" value="1"/>
</dbReference>
<dbReference type="OrthoDB" id="678731at2"/>
<evidence type="ECO:0000313" key="2">
    <source>
        <dbReference type="EMBL" id="EOS12153.1"/>
    </source>
</evidence>
<dbReference type="InterPro" id="IPR010982">
    <property type="entry name" value="Lambda_DNA-bd_dom_sf"/>
</dbReference>
<keyword evidence="4" id="KW-1185">Reference proteome</keyword>
<evidence type="ECO:0000313" key="5">
    <source>
        <dbReference type="Proteomes" id="UP000310760"/>
    </source>
</evidence>